<dbReference type="InterPro" id="IPR036457">
    <property type="entry name" value="PPM-type-like_dom_sf"/>
</dbReference>
<organism evidence="2">
    <name type="scientific">marine metagenome</name>
    <dbReference type="NCBI Taxonomy" id="408172"/>
    <lineage>
        <taxon>unclassified sequences</taxon>
        <taxon>metagenomes</taxon>
        <taxon>ecological metagenomes</taxon>
    </lineage>
</organism>
<dbReference type="SMART" id="SM00331">
    <property type="entry name" value="PP2C_SIG"/>
    <property type="match status" value="1"/>
</dbReference>
<reference evidence="2" key="1">
    <citation type="submission" date="2018-05" db="EMBL/GenBank/DDBJ databases">
        <authorList>
            <person name="Lanie J.A."/>
            <person name="Ng W.-L."/>
            <person name="Kazmierczak K.M."/>
            <person name="Andrzejewski T.M."/>
            <person name="Davidsen T.M."/>
            <person name="Wayne K.J."/>
            <person name="Tettelin H."/>
            <person name="Glass J.I."/>
            <person name="Rusch D."/>
            <person name="Podicherti R."/>
            <person name="Tsui H.-C.T."/>
            <person name="Winkler M.E."/>
        </authorList>
    </citation>
    <scope>NUCLEOTIDE SEQUENCE</scope>
</reference>
<protein>
    <recommendedName>
        <fullName evidence="1">PPM-type phosphatase domain-containing protein</fullName>
    </recommendedName>
</protein>
<dbReference type="InterPro" id="IPR039123">
    <property type="entry name" value="PPTC7"/>
</dbReference>
<accession>A0A382NFJ2</accession>
<dbReference type="PROSITE" id="PS51746">
    <property type="entry name" value="PPM_2"/>
    <property type="match status" value="1"/>
</dbReference>
<gene>
    <name evidence="2" type="ORF">METZ01_LOCUS312838</name>
</gene>
<dbReference type="PANTHER" id="PTHR12320">
    <property type="entry name" value="PROTEIN PHOSPHATASE 2C"/>
    <property type="match status" value="1"/>
</dbReference>
<dbReference type="AlphaFoldDB" id="A0A382NFJ2"/>
<sequence>MQLLGFDFGVFILPHPDKADRGGEDGFFINNELNALGVADGVGSWYSRGIDPGIYARELVQLTEAAIQAGQRDPVKALREAYDGNKRLGTSTACVALLNEGQLDSVNVGDSGFIIIRDGQVVQTRQVTIHGFNFPFQLGKEGPDRPEDGVVGRFEIKLEDIIIMGTDGLWDNLFEKEIAQLAVWQSDMSNLAKNIGEEARLAATEPGRKTPWSGVGGKLDDISVIAARVVFA</sequence>
<proteinExistence type="predicted"/>
<dbReference type="Pfam" id="PF07228">
    <property type="entry name" value="SpoIIE"/>
    <property type="match status" value="1"/>
</dbReference>
<name>A0A382NFJ2_9ZZZZ</name>
<dbReference type="InterPro" id="IPR001932">
    <property type="entry name" value="PPM-type_phosphatase-like_dom"/>
</dbReference>
<dbReference type="EMBL" id="UINC01100149">
    <property type="protein sequence ID" value="SVC59984.1"/>
    <property type="molecule type" value="Genomic_DNA"/>
</dbReference>
<dbReference type="SMART" id="SM00332">
    <property type="entry name" value="PP2Cc"/>
    <property type="match status" value="1"/>
</dbReference>
<dbReference type="SUPFAM" id="SSF81606">
    <property type="entry name" value="PP2C-like"/>
    <property type="match status" value="1"/>
</dbReference>
<feature type="domain" description="PPM-type phosphatase" evidence="1">
    <location>
        <begin position="7"/>
        <end position="229"/>
    </location>
</feature>
<evidence type="ECO:0000259" key="1">
    <source>
        <dbReference type="PROSITE" id="PS51746"/>
    </source>
</evidence>
<dbReference type="Gene3D" id="3.60.40.10">
    <property type="entry name" value="PPM-type phosphatase domain"/>
    <property type="match status" value="1"/>
</dbReference>
<dbReference type="GO" id="GO:0004722">
    <property type="term" value="F:protein serine/threonine phosphatase activity"/>
    <property type="evidence" value="ECO:0007669"/>
    <property type="project" value="TreeGrafter"/>
</dbReference>
<evidence type="ECO:0000313" key="2">
    <source>
        <dbReference type="EMBL" id="SVC59984.1"/>
    </source>
</evidence>
<dbReference type="PANTHER" id="PTHR12320:SF1">
    <property type="entry name" value="PROTEIN PHOSPHATASE PTC7 HOMOLOG"/>
    <property type="match status" value="1"/>
</dbReference>